<name>A0A1B2J0W6_9LACO</name>
<evidence type="ECO:0000313" key="1">
    <source>
        <dbReference type="EMBL" id="ANZ67899.1"/>
    </source>
</evidence>
<gene>
    <name evidence="1" type="ORF">AYR63_12635</name>
</gene>
<keyword evidence="2" id="KW-1185">Reference proteome</keyword>
<proteinExistence type="predicted"/>
<reference evidence="1 2" key="1">
    <citation type="submission" date="2016-03" db="EMBL/GenBank/DDBJ databases">
        <title>Pediococcus and Lactobacillus from brewery environment - whole genome sequencing and assembly.</title>
        <authorList>
            <person name="Behr J."/>
            <person name="Geissler A.J."/>
            <person name="Vogel R.F."/>
        </authorList>
    </citation>
    <scope>NUCLEOTIDE SEQUENCE [LARGE SCALE GENOMIC DNA]</scope>
    <source>
        <strain evidence="1 2">TMW 1.1995</strain>
    </source>
</reference>
<evidence type="ECO:0000313" key="2">
    <source>
        <dbReference type="Proteomes" id="UP000093267"/>
    </source>
</evidence>
<dbReference type="STRING" id="240427.AYR62_05730"/>
<dbReference type="RefSeq" id="WP_065903103.1">
    <property type="nucleotide sequence ID" value="NZ_CP014912.1"/>
</dbReference>
<dbReference type="AlphaFoldDB" id="A0A1B2J0W6"/>
<sequence>MSAIIAQLKTAYQAHQAVQLWLRVDPDTPLDSAAFRGRLLAVDDVTIEVLNEADEVYRVYHRDIERVTTLE</sequence>
<dbReference type="EMBL" id="CP014924">
    <property type="protein sequence ID" value="ANZ67899.1"/>
    <property type="molecule type" value="Genomic_DNA"/>
</dbReference>
<organism evidence="1 2">
    <name type="scientific">Secundilactobacillus paracollinoides</name>
    <dbReference type="NCBI Taxonomy" id="240427"/>
    <lineage>
        <taxon>Bacteria</taxon>
        <taxon>Bacillati</taxon>
        <taxon>Bacillota</taxon>
        <taxon>Bacilli</taxon>
        <taxon>Lactobacillales</taxon>
        <taxon>Lactobacillaceae</taxon>
        <taxon>Secundilactobacillus</taxon>
    </lineage>
</organism>
<dbReference type="OrthoDB" id="9928377at2"/>
<accession>A0A1B2J0W6</accession>
<dbReference type="Proteomes" id="UP000093267">
    <property type="component" value="Chromosome"/>
</dbReference>
<protein>
    <submittedName>
        <fullName evidence="1">Uncharacterized protein</fullName>
    </submittedName>
</protein>